<proteinExistence type="predicted"/>
<dbReference type="RefSeq" id="WP_088963854.1">
    <property type="nucleotide sequence ID" value="NZ_LT607410.1"/>
</dbReference>
<sequence length="194" mass="21872">MTDPHADAPADLPTRSFGWSDMFLKPEDDPRSDGGFDDERSILVGYLRDHRLTLELKCADLDAEALARRSVPPSTMSLLGLVRHMAEVERGWFRRTMAGEDAPRIWCTEEEPDADFDGAVADPKVVEEAWAAWRAEVAYAERFVDEAADLGVKGHRGDLSISLRQLLVHMIEEYARHNGHADFLRERIDGRVGQ</sequence>
<evidence type="ECO:0000313" key="1">
    <source>
        <dbReference type="EMBL" id="SCF42340.1"/>
    </source>
</evidence>
<dbReference type="SUPFAM" id="SSF109854">
    <property type="entry name" value="DinB/YfiT-like putative metalloenzymes"/>
    <property type="match status" value="1"/>
</dbReference>
<gene>
    <name evidence="1" type="ORF">GA0074696_5659</name>
</gene>
<name>A0A1C5AAV5_9ACTN</name>
<dbReference type="Pfam" id="PF04978">
    <property type="entry name" value="MST"/>
    <property type="match status" value="1"/>
</dbReference>
<dbReference type="InterPro" id="IPR007061">
    <property type="entry name" value="MST-like"/>
</dbReference>
<organism evidence="1 2">
    <name type="scientific">Micromonospora purpureochromogenes</name>
    <dbReference type="NCBI Taxonomy" id="47872"/>
    <lineage>
        <taxon>Bacteria</taxon>
        <taxon>Bacillati</taxon>
        <taxon>Actinomycetota</taxon>
        <taxon>Actinomycetes</taxon>
        <taxon>Micromonosporales</taxon>
        <taxon>Micromonosporaceae</taxon>
        <taxon>Micromonospora</taxon>
    </lineage>
</organism>
<accession>A0A1C5AAV5</accession>
<dbReference type="InterPro" id="IPR034660">
    <property type="entry name" value="DinB/YfiT-like"/>
</dbReference>
<dbReference type="EMBL" id="LT607410">
    <property type="protein sequence ID" value="SCF42340.1"/>
    <property type="molecule type" value="Genomic_DNA"/>
</dbReference>
<dbReference type="AlphaFoldDB" id="A0A1C5AAV5"/>
<reference evidence="1 2" key="1">
    <citation type="submission" date="2016-06" db="EMBL/GenBank/DDBJ databases">
        <authorList>
            <person name="Kjaerup R.B."/>
            <person name="Dalgaard T.S."/>
            <person name="Juul-Madsen H.R."/>
        </authorList>
    </citation>
    <scope>NUCLEOTIDE SEQUENCE [LARGE SCALE GENOMIC DNA]</scope>
    <source>
        <strain evidence="1 2">DSM 43821</strain>
    </source>
</reference>
<dbReference type="Proteomes" id="UP000198228">
    <property type="component" value="Chromosome I"/>
</dbReference>
<dbReference type="Gene3D" id="1.20.120.450">
    <property type="entry name" value="dinb family like domain"/>
    <property type="match status" value="1"/>
</dbReference>
<protein>
    <submittedName>
        <fullName evidence="1">Uncharacterized damage-inducible protein DinB (Forms a four-helix bundle)</fullName>
    </submittedName>
</protein>
<evidence type="ECO:0000313" key="2">
    <source>
        <dbReference type="Proteomes" id="UP000198228"/>
    </source>
</evidence>